<comment type="function">
    <text evidence="16">NQR complex catalyzes the reduction of ubiquinone-1 to ubiquinol by two successive reactions, coupled with the transport of Na(+) ions from the cytoplasm to the periplasm. NqrA to NqrE are probably involved in the second step, the conversion of ubisemiquinone to ubiquinol.</text>
</comment>
<keyword evidence="8 16" id="KW-1278">Translocase</keyword>
<evidence type="ECO:0000256" key="6">
    <source>
        <dbReference type="ARBA" id="ARBA00022643"/>
    </source>
</evidence>
<accession>A0ABY7VZX2</accession>
<dbReference type="Proteomes" id="UP001214250">
    <property type="component" value="Chromosome 2"/>
</dbReference>
<reference evidence="17 18" key="1">
    <citation type="submission" date="2023-02" db="EMBL/GenBank/DDBJ databases">
        <title>Genome sequence of Lentisphaera profundi SAORIC-696.</title>
        <authorList>
            <person name="Kim e."/>
            <person name="Cho J.-C."/>
            <person name="Choi A."/>
            <person name="Kang I."/>
        </authorList>
    </citation>
    <scope>NUCLEOTIDE SEQUENCE [LARGE SCALE GENOMIC DNA]</scope>
    <source>
        <strain evidence="17 18">SAORIC-696</strain>
    </source>
</reference>
<proteinExistence type="inferred from homology"/>
<sequence length="393" mass="42588">MLIVKFVEDQIHKVRPLFEKGGKFEKLYYLFEAGESFHLVTDKRTDRGAHVRDNIDLKRMMITVVLAMVPCILFGIYNTGFQHYTALLNDGQIDALPGMVDMIVYGAIMVVPVILTVYITGGIVEGIFAIIRKHEINEGFLVTGILIAMVVPASIPLWQVSLATIFGVFIGKECFGGTGMNILNPALTARAFLFFNFPSQISGDKVWVSFDKAQEVVATATPMGVAASGEALPEAYSTMNMFLGLIPGSIGETSVIACLIGAIILLIAGVASWRTMIGMLVGGFLFAWLISLGNNTNPNDLAALGAVKHLCMGGFAFGLVFMATDPVSSANTNVGKWIYGFGAGAMSMLFRIVNPAYPEGVMLAILLMNVFAPLIDHYVVKASIKRRLNRARV</sequence>
<dbReference type="Pfam" id="PF03116">
    <property type="entry name" value="NQR2_RnfD_RnfE"/>
    <property type="match status" value="1"/>
</dbReference>
<dbReference type="PANTHER" id="PTHR30578:SF1">
    <property type="entry name" value="NA(+)-TRANSLOCATING NADH-QUINONE REDUCTASE SUBUNIT B"/>
    <property type="match status" value="1"/>
</dbReference>
<protein>
    <recommendedName>
        <fullName evidence="16">Na(+)-translocating NADH-quinone reductase subunit B</fullName>
        <shortName evidence="16">Na(+)-NQR subunit B</shortName>
        <shortName evidence="16">Na(+)-translocating NQR subunit B</shortName>
        <ecNumber evidence="16">7.2.1.1</ecNumber>
    </recommendedName>
    <alternativeName>
        <fullName evidence="16">NQR complex subunit B</fullName>
    </alternativeName>
    <alternativeName>
        <fullName evidence="16">NQR-1 subunit B</fullName>
    </alternativeName>
</protein>
<dbReference type="EMBL" id="CP117812">
    <property type="protein sequence ID" value="WDE98834.1"/>
    <property type="molecule type" value="Genomic_DNA"/>
</dbReference>
<feature type="transmembrane region" description="Helical" evidence="16">
    <location>
        <begin position="140"/>
        <end position="158"/>
    </location>
</feature>
<evidence type="ECO:0000256" key="16">
    <source>
        <dbReference type="HAMAP-Rule" id="MF_00426"/>
    </source>
</evidence>
<comment type="cofactor">
    <cofactor evidence="16">
        <name>FMN</name>
        <dbReference type="ChEBI" id="CHEBI:58210"/>
    </cofactor>
</comment>
<comment type="similarity">
    <text evidence="16">Belongs to the NqrB/RnfD family.</text>
</comment>
<keyword evidence="11 16" id="KW-0915">Sodium</keyword>
<evidence type="ECO:0000256" key="10">
    <source>
        <dbReference type="ARBA" id="ARBA00023027"/>
    </source>
</evidence>
<evidence type="ECO:0000256" key="3">
    <source>
        <dbReference type="ARBA" id="ARBA00022519"/>
    </source>
</evidence>
<keyword evidence="7 16" id="KW-0812">Transmembrane</keyword>
<keyword evidence="15 16" id="KW-0739">Sodium transport</keyword>
<evidence type="ECO:0000256" key="2">
    <source>
        <dbReference type="ARBA" id="ARBA00022475"/>
    </source>
</evidence>
<feature type="transmembrane region" description="Helical" evidence="16">
    <location>
        <begin position="242"/>
        <end position="268"/>
    </location>
</feature>
<feature type="transmembrane region" description="Helical" evidence="16">
    <location>
        <begin position="275"/>
        <end position="294"/>
    </location>
</feature>
<evidence type="ECO:0000256" key="11">
    <source>
        <dbReference type="ARBA" id="ARBA00023053"/>
    </source>
</evidence>
<feature type="transmembrane region" description="Helical" evidence="16">
    <location>
        <begin position="336"/>
        <end position="354"/>
    </location>
</feature>
<feature type="transmembrane region" description="Helical" evidence="16">
    <location>
        <begin position="60"/>
        <end position="82"/>
    </location>
</feature>
<keyword evidence="2 16" id="KW-1003">Cell membrane</keyword>
<dbReference type="InterPro" id="IPR004338">
    <property type="entry name" value="NqrB/RnfD"/>
</dbReference>
<evidence type="ECO:0000256" key="9">
    <source>
        <dbReference type="ARBA" id="ARBA00022989"/>
    </source>
</evidence>
<comment type="subunit">
    <text evidence="16">Composed of six subunits; NqrA, NqrB, NqrC, NqrD, NqrE and NqrF.</text>
</comment>
<evidence type="ECO:0000256" key="4">
    <source>
        <dbReference type="ARBA" id="ARBA00022553"/>
    </source>
</evidence>
<evidence type="ECO:0000256" key="7">
    <source>
        <dbReference type="ARBA" id="ARBA00022692"/>
    </source>
</evidence>
<dbReference type="HAMAP" id="MF_00426">
    <property type="entry name" value="NqrB"/>
    <property type="match status" value="1"/>
</dbReference>
<keyword evidence="6 16" id="KW-0288">FMN</keyword>
<keyword evidence="4 16" id="KW-0597">Phosphoprotein</keyword>
<dbReference type="NCBIfam" id="NF003756">
    <property type="entry name" value="PRK05349.1"/>
    <property type="match status" value="1"/>
</dbReference>
<comment type="subcellular location">
    <subcellularLocation>
        <location evidence="16">Cell membrane</location>
        <topology evidence="16">Multi-pass membrane protein</topology>
    </subcellularLocation>
</comment>
<feature type="transmembrane region" description="Helical" evidence="16">
    <location>
        <begin position="306"/>
        <end position="324"/>
    </location>
</feature>
<evidence type="ECO:0000313" key="18">
    <source>
        <dbReference type="Proteomes" id="UP001214250"/>
    </source>
</evidence>
<evidence type="ECO:0000256" key="8">
    <source>
        <dbReference type="ARBA" id="ARBA00022967"/>
    </source>
</evidence>
<feature type="modified residue" description="FMN phosphoryl threonine" evidence="16">
    <location>
        <position position="221"/>
    </location>
</feature>
<feature type="transmembrane region" description="Helical" evidence="16">
    <location>
        <begin position="360"/>
        <end position="380"/>
    </location>
</feature>
<dbReference type="InterPro" id="IPR010966">
    <property type="entry name" value="NqrB"/>
</dbReference>
<dbReference type="EC" id="7.2.1.1" evidence="16"/>
<keyword evidence="18" id="KW-1185">Reference proteome</keyword>
<dbReference type="PANTHER" id="PTHR30578">
    <property type="entry name" value="ELECTRON TRANSPORT COMPLEX PROTEIN RNFD"/>
    <property type="match status" value="1"/>
</dbReference>
<dbReference type="NCBIfam" id="TIGR01937">
    <property type="entry name" value="nqrB"/>
    <property type="match status" value="1"/>
</dbReference>
<evidence type="ECO:0000256" key="13">
    <source>
        <dbReference type="ARBA" id="ARBA00023075"/>
    </source>
</evidence>
<keyword evidence="13 16" id="KW-0830">Ubiquinone</keyword>
<keyword evidence="5 16" id="KW-0285">Flavoprotein</keyword>
<keyword evidence="9 16" id="KW-1133">Transmembrane helix</keyword>
<comment type="catalytic activity">
    <reaction evidence="16">
        <text>a ubiquinone + n Na(+)(in) + NADH + H(+) = a ubiquinol + n Na(+)(out) + NAD(+)</text>
        <dbReference type="Rhea" id="RHEA:47748"/>
        <dbReference type="Rhea" id="RHEA-COMP:9565"/>
        <dbReference type="Rhea" id="RHEA-COMP:9566"/>
        <dbReference type="ChEBI" id="CHEBI:15378"/>
        <dbReference type="ChEBI" id="CHEBI:16389"/>
        <dbReference type="ChEBI" id="CHEBI:17976"/>
        <dbReference type="ChEBI" id="CHEBI:29101"/>
        <dbReference type="ChEBI" id="CHEBI:57540"/>
        <dbReference type="ChEBI" id="CHEBI:57945"/>
        <dbReference type="EC" id="7.2.1.1"/>
    </reaction>
</comment>
<gene>
    <name evidence="16" type="primary">nqrB</name>
    <name evidence="17" type="ORF">PQO03_13420</name>
</gene>
<keyword evidence="1 16" id="KW-0813">Transport</keyword>
<keyword evidence="10 16" id="KW-0520">NAD</keyword>
<evidence type="ECO:0000256" key="5">
    <source>
        <dbReference type="ARBA" id="ARBA00022630"/>
    </source>
</evidence>
<keyword evidence="14 16" id="KW-0472">Membrane</keyword>
<dbReference type="PIRSF" id="PIRSF016055">
    <property type="entry name" value="NADH-UbQ_OxRdtase_B_su"/>
    <property type="match status" value="1"/>
</dbReference>
<keyword evidence="12 16" id="KW-0406">Ion transport</keyword>
<name>A0ABY7VZX2_9BACT</name>
<evidence type="ECO:0000256" key="12">
    <source>
        <dbReference type="ARBA" id="ARBA00023065"/>
    </source>
</evidence>
<organism evidence="17 18">
    <name type="scientific">Lentisphaera profundi</name>
    <dbReference type="NCBI Taxonomy" id="1658616"/>
    <lineage>
        <taxon>Bacteria</taxon>
        <taxon>Pseudomonadati</taxon>
        <taxon>Lentisphaerota</taxon>
        <taxon>Lentisphaeria</taxon>
        <taxon>Lentisphaerales</taxon>
        <taxon>Lentisphaeraceae</taxon>
        <taxon>Lentisphaera</taxon>
    </lineage>
</organism>
<evidence type="ECO:0000256" key="15">
    <source>
        <dbReference type="ARBA" id="ARBA00023201"/>
    </source>
</evidence>
<evidence type="ECO:0000256" key="14">
    <source>
        <dbReference type="ARBA" id="ARBA00023136"/>
    </source>
</evidence>
<evidence type="ECO:0000313" key="17">
    <source>
        <dbReference type="EMBL" id="WDE98834.1"/>
    </source>
</evidence>
<feature type="transmembrane region" description="Helical" evidence="16">
    <location>
        <begin position="102"/>
        <end position="128"/>
    </location>
</feature>
<evidence type="ECO:0000256" key="1">
    <source>
        <dbReference type="ARBA" id="ARBA00022448"/>
    </source>
</evidence>
<keyword evidence="3" id="KW-0997">Cell inner membrane</keyword>